<evidence type="ECO:0000313" key="4">
    <source>
        <dbReference type="Proteomes" id="UP000479000"/>
    </source>
</evidence>
<name>A0A6H5HDL5_9HEMI</name>
<keyword evidence="2" id="KW-0472">Membrane</keyword>
<feature type="transmembrane region" description="Helical" evidence="2">
    <location>
        <begin position="249"/>
        <end position="273"/>
    </location>
</feature>
<feature type="transmembrane region" description="Helical" evidence="2">
    <location>
        <begin position="285"/>
        <end position="306"/>
    </location>
</feature>
<evidence type="ECO:0000313" key="3">
    <source>
        <dbReference type="EMBL" id="CAB0014729.1"/>
    </source>
</evidence>
<keyword evidence="2" id="KW-1133">Transmembrane helix</keyword>
<evidence type="ECO:0000256" key="1">
    <source>
        <dbReference type="SAM" id="MobiDB-lite"/>
    </source>
</evidence>
<dbReference type="EMBL" id="CADCXU010028207">
    <property type="protein sequence ID" value="CAB0014729.1"/>
    <property type="molecule type" value="Genomic_DNA"/>
</dbReference>
<protein>
    <submittedName>
        <fullName evidence="3">Uncharacterized protein</fullName>
    </submittedName>
</protein>
<keyword evidence="2" id="KW-0812">Transmembrane</keyword>
<evidence type="ECO:0000256" key="2">
    <source>
        <dbReference type="SAM" id="Phobius"/>
    </source>
</evidence>
<proteinExistence type="predicted"/>
<sequence length="417" mass="46549">MKLLPEPEAEYDYPVRPRDTPPSSGRLTFTSELCPHPRGSCPAPPTRFPFPSAPYRYLPPPPYHLPLPGCCRVSQLSLPRSVDVANMVKISLIRLRQQHQTLADKRIASAHRWDSASTAGHVRDFWQADNCSKLGDPLNTPPSYTHHDYFRPVSTTVIPSSDIVALFLEEGRWRFHYSSKRYSRSDVEKMSMLTNRFGVLVQHLGRVLPGQTKIFFYCSDPILDFRTIPIVFASLGFCFIVSLTSSLTVSLSFCCLVTLTSSLTMSLSLSFTVRLTSSLVTSSSLCFIMSLTSSLTMSLSFSFTARLTSNLTTSLSFCPIRDSDEISLFLSLKILTLIIRGPCKARNSSIRLNLSSGSAIRRREIANLTFRGTRRAIVASRCPEADTTARFTNIHAPPTILGKILFTTANVQQYKTI</sequence>
<feature type="region of interest" description="Disordered" evidence="1">
    <location>
        <begin position="1"/>
        <end position="23"/>
    </location>
</feature>
<feature type="transmembrane region" description="Helical" evidence="2">
    <location>
        <begin position="223"/>
        <end position="243"/>
    </location>
</feature>
<dbReference type="Proteomes" id="UP000479000">
    <property type="component" value="Unassembled WGS sequence"/>
</dbReference>
<gene>
    <name evidence="3" type="ORF">NTEN_LOCUS19140</name>
</gene>
<dbReference type="AlphaFoldDB" id="A0A6H5HDL5"/>
<reference evidence="3 4" key="1">
    <citation type="submission" date="2020-02" db="EMBL/GenBank/DDBJ databases">
        <authorList>
            <person name="Ferguson B K."/>
        </authorList>
    </citation>
    <scope>NUCLEOTIDE SEQUENCE [LARGE SCALE GENOMIC DNA]</scope>
</reference>
<organism evidence="3 4">
    <name type="scientific">Nesidiocoris tenuis</name>
    <dbReference type="NCBI Taxonomy" id="355587"/>
    <lineage>
        <taxon>Eukaryota</taxon>
        <taxon>Metazoa</taxon>
        <taxon>Ecdysozoa</taxon>
        <taxon>Arthropoda</taxon>
        <taxon>Hexapoda</taxon>
        <taxon>Insecta</taxon>
        <taxon>Pterygota</taxon>
        <taxon>Neoptera</taxon>
        <taxon>Paraneoptera</taxon>
        <taxon>Hemiptera</taxon>
        <taxon>Heteroptera</taxon>
        <taxon>Panheteroptera</taxon>
        <taxon>Cimicomorpha</taxon>
        <taxon>Miridae</taxon>
        <taxon>Dicyphina</taxon>
        <taxon>Nesidiocoris</taxon>
    </lineage>
</organism>
<keyword evidence="4" id="KW-1185">Reference proteome</keyword>
<accession>A0A6H5HDL5</accession>